<dbReference type="PANTHER" id="PTHR40084:SF1">
    <property type="entry name" value="PHOSPHOTRANSFERASE"/>
    <property type="match status" value="1"/>
</dbReference>
<dbReference type="PANTHER" id="PTHR40084">
    <property type="entry name" value="PHOSPHOHYDROLASE, PHP FAMILY"/>
    <property type="match status" value="1"/>
</dbReference>
<comment type="caution">
    <text evidence="1">The sequence shown here is derived from an EMBL/GenBank/DDBJ whole genome shotgun (WGS) entry which is preliminary data.</text>
</comment>
<sequence length="419" mass="46717">MIEKLNEDQHEHEHQDEHQHIEQLSAYYADMHIHIGTTSQGQAVKISGSRDLTFENIAKEARDRKGIHLAGIIDCHAPGVQHDIQSLLDCGEMTELEDGGISYQGTTLLLGSELEFREPGMGPAHVLVFFPYFSDIVAFTAWLKPLMKNVNLSSQRVHAPVLDIQKEVYSRGGMMIPAHIFTPHRSIYGTCADKMRDVLDPKLLHGVELGLSADHDMAGLISELDDYTILTNSDAHSLKKIGREYNKLLLQKPTYFEFEKALLRQEGRKVIGNYGLNPKLGKYHRTHCTQCGKNMDAIGVKGELCPACGSKKIVTGVMDRILSIADRKTTKLPPHRPTYYYQIPLEFIPGLGPAKLRRLLETFGTEMTILHEASYEELDTIVGSELAGYICSARHGELVVSVGGGGVYGKVQRMEQAQK</sequence>
<dbReference type="InterPro" id="IPR016195">
    <property type="entry name" value="Pol/histidinol_Pase-like"/>
</dbReference>
<keyword evidence="2" id="KW-1185">Reference proteome</keyword>
<reference evidence="1 2" key="1">
    <citation type="submission" date="2021-03" db="EMBL/GenBank/DDBJ databases">
        <title>Genomic Encyclopedia of Type Strains, Phase IV (KMG-IV): sequencing the most valuable type-strain genomes for metagenomic binning, comparative biology and taxonomic classification.</title>
        <authorList>
            <person name="Goeker M."/>
        </authorList>
    </citation>
    <scope>NUCLEOTIDE SEQUENCE [LARGE SCALE GENOMIC DNA]</scope>
    <source>
        <strain evidence="1 2">DSM 14349</strain>
    </source>
</reference>
<dbReference type="SUPFAM" id="SSF47781">
    <property type="entry name" value="RuvA domain 2-like"/>
    <property type="match status" value="1"/>
</dbReference>
<dbReference type="CDD" id="cd19067">
    <property type="entry name" value="PfuEndoQ-like"/>
    <property type="match status" value="1"/>
</dbReference>
<dbReference type="Proteomes" id="UP001519272">
    <property type="component" value="Unassembled WGS sequence"/>
</dbReference>
<evidence type="ECO:0000313" key="1">
    <source>
        <dbReference type="EMBL" id="MBP1906656.1"/>
    </source>
</evidence>
<accession>A0ABS4FVQ1</accession>
<evidence type="ECO:0000313" key="2">
    <source>
        <dbReference type="Proteomes" id="UP001519272"/>
    </source>
</evidence>
<organism evidence="1 2">
    <name type="scientific">Paenibacillus turicensis</name>
    <dbReference type="NCBI Taxonomy" id="160487"/>
    <lineage>
        <taxon>Bacteria</taxon>
        <taxon>Bacillati</taxon>
        <taxon>Bacillota</taxon>
        <taxon>Bacilli</taxon>
        <taxon>Bacillales</taxon>
        <taxon>Paenibacillaceae</taxon>
        <taxon>Paenibacillus</taxon>
    </lineage>
</organism>
<dbReference type="SUPFAM" id="SSF89550">
    <property type="entry name" value="PHP domain-like"/>
    <property type="match status" value="1"/>
</dbReference>
<dbReference type="EMBL" id="JAGGKG010000017">
    <property type="protein sequence ID" value="MBP1906656.1"/>
    <property type="molecule type" value="Genomic_DNA"/>
</dbReference>
<name>A0ABS4FVQ1_9BACL</name>
<gene>
    <name evidence="1" type="ORF">J2Z32_003320</name>
</gene>
<dbReference type="InterPro" id="IPR010994">
    <property type="entry name" value="RuvA_2-like"/>
</dbReference>
<dbReference type="Gene3D" id="1.10.150.20">
    <property type="entry name" value="5' to 3' exonuclease, C-terminal subdomain"/>
    <property type="match status" value="1"/>
</dbReference>
<dbReference type="Gene3D" id="3.20.20.140">
    <property type="entry name" value="Metal-dependent hydrolases"/>
    <property type="match status" value="1"/>
</dbReference>
<protein>
    <submittedName>
        <fullName evidence="1">Uncharacterized protein (TIGR00375 family)</fullName>
    </submittedName>
</protein>
<proteinExistence type="predicted"/>